<dbReference type="EC" id="2.3.2.15" evidence="1"/>
<dbReference type="Pfam" id="PF05023">
    <property type="entry name" value="Phytochelatin"/>
    <property type="match status" value="1"/>
</dbReference>
<evidence type="ECO:0000256" key="3">
    <source>
        <dbReference type="ARBA" id="ARBA00022679"/>
    </source>
</evidence>
<proteinExistence type="predicted"/>
<dbReference type="GO" id="GO:0046938">
    <property type="term" value="P:phytochelatin biosynthetic process"/>
    <property type="evidence" value="ECO:0007669"/>
    <property type="project" value="InterPro"/>
</dbReference>
<name>A0A562NAY0_9HYPH</name>
<dbReference type="SUPFAM" id="SSF54001">
    <property type="entry name" value="Cysteine proteinases"/>
    <property type="match status" value="1"/>
</dbReference>
<evidence type="ECO:0000256" key="1">
    <source>
        <dbReference type="ARBA" id="ARBA00012468"/>
    </source>
</evidence>
<keyword evidence="4" id="KW-0479">Metal-binding</keyword>
<keyword evidence="2" id="KW-0104">Cadmium</keyword>
<feature type="transmembrane region" description="Helical" evidence="5">
    <location>
        <begin position="6"/>
        <end position="29"/>
    </location>
</feature>
<dbReference type="OrthoDB" id="8219159at2"/>
<evidence type="ECO:0000259" key="6">
    <source>
        <dbReference type="PROSITE" id="PS51443"/>
    </source>
</evidence>
<keyword evidence="5" id="KW-0812">Transmembrane</keyword>
<dbReference type="InterPro" id="IPR038765">
    <property type="entry name" value="Papain-like_cys_pep_sf"/>
</dbReference>
<evidence type="ECO:0000256" key="2">
    <source>
        <dbReference type="ARBA" id="ARBA00022539"/>
    </source>
</evidence>
<dbReference type="EMBL" id="VLKT01000037">
    <property type="protein sequence ID" value="TWI29325.1"/>
    <property type="molecule type" value="Genomic_DNA"/>
</dbReference>
<dbReference type="InterPro" id="IPR007719">
    <property type="entry name" value="PCS_N"/>
</dbReference>
<evidence type="ECO:0000313" key="7">
    <source>
        <dbReference type="EMBL" id="TWI29325.1"/>
    </source>
</evidence>
<dbReference type="RefSeq" id="WP_145721246.1">
    <property type="nucleotide sequence ID" value="NZ_BSPF01000085.1"/>
</dbReference>
<keyword evidence="8" id="KW-1185">Reference proteome</keyword>
<dbReference type="Gene3D" id="3.90.70.30">
    <property type="entry name" value="Phytochelatin synthase, N-terminal domain"/>
    <property type="match status" value="1"/>
</dbReference>
<protein>
    <recommendedName>
        <fullName evidence="1">glutathione gamma-glutamylcysteinyltransferase</fullName>
        <ecNumber evidence="1">2.3.2.15</ecNumber>
    </recommendedName>
</protein>
<dbReference type="PROSITE" id="PS51443">
    <property type="entry name" value="PCS"/>
    <property type="match status" value="1"/>
</dbReference>
<accession>A0A562NAY0</accession>
<evidence type="ECO:0000256" key="4">
    <source>
        <dbReference type="ARBA" id="ARBA00022723"/>
    </source>
</evidence>
<gene>
    <name evidence="7" type="ORF">IQ26_05161</name>
</gene>
<dbReference type="AlphaFoldDB" id="A0A562NAY0"/>
<keyword evidence="5" id="KW-0472">Membrane</keyword>
<reference evidence="7 8" key="1">
    <citation type="journal article" date="2015" name="Stand. Genomic Sci.">
        <title>Genomic Encyclopedia of Bacterial and Archaeal Type Strains, Phase III: the genomes of soil and plant-associated and newly described type strains.</title>
        <authorList>
            <person name="Whitman W.B."/>
            <person name="Woyke T."/>
            <person name="Klenk H.P."/>
            <person name="Zhou Y."/>
            <person name="Lilburn T.G."/>
            <person name="Beck B.J."/>
            <person name="De Vos P."/>
            <person name="Vandamme P."/>
            <person name="Eisen J.A."/>
            <person name="Garrity G."/>
            <person name="Hugenholtz P."/>
            <person name="Kyrpides N.C."/>
        </authorList>
    </citation>
    <scope>NUCLEOTIDE SEQUENCE [LARGE SCALE GENOMIC DNA]</scope>
    <source>
        <strain evidence="7 8">CGMCC 1.2546</strain>
    </source>
</reference>
<dbReference type="GO" id="GO:0010038">
    <property type="term" value="P:response to metal ion"/>
    <property type="evidence" value="ECO:0007669"/>
    <property type="project" value="InterPro"/>
</dbReference>
<evidence type="ECO:0000313" key="8">
    <source>
        <dbReference type="Proteomes" id="UP000317122"/>
    </source>
</evidence>
<keyword evidence="3" id="KW-0808">Transferase</keyword>
<dbReference type="GO" id="GO:0016756">
    <property type="term" value="F:glutathione gamma-glutamylcysteinyltransferase activity"/>
    <property type="evidence" value="ECO:0007669"/>
    <property type="project" value="UniProtKB-EC"/>
</dbReference>
<feature type="domain" description="Peptidase C83" evidence="6">
    <location>
        <begin position="1"/>
        <end position="225"/>
    </location>
</feature>
<keyword evidence="5" id="KW-1133">Transmembrane helix</keyword>
<sequence length="225" mass="24629">MRRSLAFGVIVSSVIAVVGLLGGAALLIAGQSRVSRDAIQSSVTRTPELIDSAWKLPVAATFNAELTWQSNGSRCGPASIANAFRSIGEEETTEAEVLDGTGKCWTGFCIVGLTLDEVAEVARTNTKRKVSVLRNLSADTFREHMKRANDPGRRYIVNFTREKIFGAGVGHFSPIGGYLEAEDMVFVLDVNEDYKPWLIERERLFSAMDTIDSDGDKKRGLLLIE</sequence>
<organism evidence="7 8">
    <name type="scientific">Mesorhizobium tianshanense</name>
    <dbReference type="NCBI Taxonomy" id="39844"/>
    <lineage>
        <taxon>Bacteria</taxon>
        <taxon>Pseudomonadati</taxon>
        <taxon>Pseudomonadota</taxon>
        <taxon>Alphaproteobacteria</taxon>
        <taxon>Hyphomicrobiales</taxon>
        <taxon>Phyllobacteriaceae</taxon>
        <taxon>Mesorhizobium</taxon>
    </lineage>
</organism>
<evidence type="ECO:0000256" key="5">
    <source>
        <dbReference type="SAM" id="Phobius"/>
    </source>
</evidence>
<dbReference type="InterPro" id="IPR040409">
    <property type="entry name" value="PCS-like"/>
</dbReference>
<comment type="caution">
    <text evidence="7">The sequence shown here is derived from an EMBL/GenBank/DDBJ whole genome shotgun (WGS) entry which is preliminary data.</text>
</comment>
<dbReference type="InterPro" id="IPR038156">
    <property type="entry name" value="PCS_N_sf"/>
</dbReference>
<dbReference type="PANTHER" id="PTHR33447">
    <property type="entry name" value="GLUTATHIONE GAMMA-GLUTAMYLCYSTEINYLTRANSFERASE"/>
    <property type="match status" value="1"/>
</dbReference>
<dbReference type="GO" id="GO:0046872">
    <property type="term" value="F:metal ion binding"/>
    <property type="evidence" value="ECO:0007669"/>
    <property type="project" value="UniProtKB-KW"/>
</dbReference>
<dbReference type="Proteomes" id="UP000317122">
    <property type="component" value="Unassembled WGS sequence"/>
</dbReference>